<keyword evidence="3" id="KW-1185">Reference proteome</keyword>
<feature type="compositionally biased region" description="Low complexity" evidence="1">
    <location>
        <begin position="628"/>
        <end position="640"/>
    </location>
</feature>
<organism evidence="2 3">
    <name type="scientific">Trypanosoma cruzi marinkellei</name>
    <dbReference type="NCBI Taxonomy" id="85056"/>
    <lineage>
        <taxon>Eukaryota</taxon>
        <taxon>Discoba</taxon>
        <taxon>Euglenozoa</taxon>
        <taxon>Kinetoplastea</taxon>
        <taxon>Metakinetoplastina</taxon>
        <taxon>Trypanosomatida</taxon>
        <taxon>Trypanosomatidae</taxon>
        <taxon>Trypanosoma</taxon>
        <taxon>Schizotrypanum</taxon>
    </lineage>
</organism>
<evidence type="ECO:0000256" key="1">
    <source>
        <dbReference type="SAM" id="MobiDB-lite"/>
    </source>
</evidence>
<feature type="compositionally biased region" description="Basic and acidic residues" evidence="1">
    <location>
        <begin position="742"/>
        <end position="754"/>
    </location>
</feature>
<feature type="compositionally biased region" description="Polar residues" evidence="1">
    <location>
        <begin position="222"/>
        <end position="241"/>
    </location>
</feature>
<feature type="compositionally biased region" description="Low complexity" evidence="1">
    <location>
        <begin position="299"/>
        <end position="314"/>
    </location>
</feature>
<comment type="caution">
    <text evidence="2">The sequence shown here is derived from an EMBL/GenBank/DDBJ whole genome shotgun (WGS) entry which is preliminary data.</text>
</comment>
<sequence>MQQQQQPRIGGAPTPHAAQVKMSNLPPPSWAAQQSRGSLPGHLQGGLRSGSHISVMNANPSGEGAISGNAMESIHPRGKLVMVPPHLVGKMTPMPNPTGPLGGPTKQPSATPSIYYPQQSLTKQAMGKMPMGPPPTSQQGAARTSQSHSPSYSASVVPHAPLAQPAKKQVVLLANTPPNAPGQPRRAKGLLEGTRSSSSAGTLDLTVQQPVGNVWRARPLPASTQPQQSTAGLATNMQPSPSGGKEKKHSAIRGIWGTMKNALFGGSDENAERPGPASAPQTAQDANGGVCPIQRRPGTTGTASVVASMTAATGGLQNLEQNTNGGTGSQTSLGSMSVQQQQQQQQRQQLPSTNLGDDGQAITSTGVKIDPALPSMATVETTTGMATPKGTMPPPTPADEKSSPLVTSPTVQLRDEAGEAGIAPSSSVNAAKEGKKSHRHSTQKQHVLRFPSITIVDSDEDSSGSSRSSEPAKELGSTAQTAVFGSEKEGSQVGQKVHVSPSFLATLSMPSQLVTQQEKSDNTGVQAAGTRPFATSDHPPVSPDTLSVTTKTSFPDTLTRDGSRTPVRQLELQEEITTVGSTPVHNSSVEEQHDANPQKESLRPTAIVTHSSSLTAEEVVRDTRETPLSKLASSCLSPSSSLPPPLKLQSRVTQEAQDVNKSATRQRRQPQLRRDSSESCIRPLPLNSDHHTRDTGREILKETTSLHATRKPSRNDKDDGDNDEVDGRKEPETPRRGRSVTRVREKDYSGEGRRLISPSPQLLHSPIFHVRDVYQLYQELKREQEELQRVRFLRWRRHDSVLPGDYSGTHSRRGGTSTTHAKSPRQPWRTSSFHPDPFPPPSSMHRPLGYIEFRDGYDRAVTSGDSDNEADFTGHYASGGRYTPYRTLRISRLSSPQRAGRASAQRRRCYQQEGGPCDYSLNHPYEVTSFIPSRKHDDLHKFEEPSHKTPCGNGGNNNNNHNDCNNPNHNSARRDSCGDNKSGGRAHSALRGYKVNPVNANGRSHADTSKPMTRFFEYENDGMSTQGPPQQQNGKEHTWRHDSVPPSPSSLPVSARRRRENPSAKTPVGMASPHPRRSQPRSAVGNFTARNLRRCCSEGDIAGGHLCAPGGSPVTHDAVGRIPIPVVDLRKDFKPCLDSPLKKGEVFDASKHRVRCGVNYSVSSNNSSVHKKRNGATGRGAMSPSCHSHTQSTPLKRVPENAAGNSGSSPKRCIIDLPPFPPLKLYSSFVVKEPDRPSAWAMGPERQNLLAQSPTARRRIIKRGNRHETAAGNGGRPTAEDDATAGINHDSVVLVEELRLDEYGRPYVLIREVPFGAAAVEAQKSSAQRLSRPRPVYVRPDDGKC</sequence>
<feature type="compositionally biased region" description="Polar residues" evidence="1">
    <location>
        <begin position="137"/>
        <end position="154"/>
    </location>
</feature>
<feature type="compositionally biased region" description="Polar residues" evidence="1">
    <location>
        <begin position="315"/>
        <end position="338"/>
    </location>
</feature>
<gene>
    <name evidence="2" type="ORF">MOQ_000748</name>
</gene>
<feature type="compositionally biased region" description="Basic residues" evidence="1">
    <location>
        <begin position="435"/>
        <end position="447"/>
    </location>
</feature>
<feature type="region of interest" description="Disordered" evidence="1">
    <location>
        <begin position="1323"/>
        <end position="1345"/>
    </location>
</feature>
<feature type="region of interest" description="Disordered" evidence="1">
    <location>
        <begin position="805"/>
        <end position="847"/>
    </location>
</feature>
<dbReference type="EMBL" id="AHKC01001902">
    <property type="protein sequence ID" value="EKF39032.1"/>
    <property type="molecule type" value="Genomic_DNA"/>
</dbReference>
<evidence type="ECO:0000313" key="3">
    <source>
        <dbReference type="Proteomes" id="UP000007350"/>
    </source>
</evidence>
<protein>
    <submittedName>
        <fullName evidence="2">Uncharacterized protein</fullName>
    </submittedName>
</protein>
<reference evidence="2 3" key="1">
    <citation type="journal article" date="2012" name="BMC Genomics">
        <title>Comparative genomic analysis of human infective Trypanosoma cruzi lineages with the bat-restricted subspecies T. cruzi marinkellei.</title>
        <authorList>
            <person name="Franzen O."/>
            <person name="Talavera-Lopez C."/>
            <person name="Ochaya S."/>
            <person name="Butler C.E."/>
            <person name="Messenger L.A."/>
            <person name="Lewis M.D."/>
            <person name="Llewellyn M.S."/>
            <person name="Marinkelle C.J."/>
            <person name="Tyler K.M."/>
            <person name="Miles M.A."/>
            <person name="Andersson B."/>
        </authorList>
    </citation>
    <scope>NUCLEOTIDE SEQUENCE [LARGE SCALE GENOMIC DNA]</scope>
    <source>
        <strain evidence="2 3">B7</strain>
    </source>
</reference>
<feature type="region of interest" description="Disordered" evidence="1">
    <location>
        <begin position="941"/>
        <end position="1083"/>
    </location>
</feature>
<feature type="region of interest" description="Disordered" evidence="1">
    <location>
        <begin position="93"/>
        <end position="112"/>
    </location>
</feature>
<feature type="compositionally biased region" description="Low complexity" evidence="1">
    <location>
        <begin position="339"/>
        <end position="349"/>
    </location>
</feature>
<feature type="compositionally biased region" description="Polar residues" evidence="1">
    <location>
        <begin position="350"/>
        <end position="366"/>
    </location>
</feature>
<feature type="compositionally biased region" description="Polar residues" evidence="1">
    <location>
        <begin position="544"/>
        <end position="556"/>
    </location>
</feature>
<accession>K2PDL7</accession>
<feature type="compositionally biased region" description="Polar residues" evidence="1">
    <location>
        <begin position="575"/>
        <end position="587"/>
    </location>
</feature>
<feature type="compositionally biased region" description="Low complexity" evidence="1">
    <location>
        <begin position="956"/>
        <end position="970"/>
    </location>
</feature>
<feature type="compositionally biased region" description="Basic and acidic residues" evidence="1">
    <location>
        <begin position="618"/>
        <end position="627"/>
    </location>
</feature>
<dbReference type="OrthoDB" id="249905at2759"/>
<proteinExistence type="predicted"/>
<feature type="region of interest" description="Disordered" evidence="1">
    <location>
        <begin position="1"/>
        <end position="51"/>
    </location>
</feature>
<feature type="compositionally biased region" description="Polar residues" evidence="1">
    <location>
        <begin position="1185"/>
        <end position="1194"/>
    </location>
</feature>
<dbReference type="Proteomes" id="UP000007350">
    <property type="component" value="Unassembled WGS sequence"/>
</dbReference>
<feature type="compositionally biased region" description="Basic and acidic residues" evidence="1">
    <location>
        <begin position="688"/>
        <end position="701"/>
    </location>
</feature>
<feature type="compositionally biased region" description="Basic and acidic residues" evidence="1">
    <location>
        <begin position="588"/>
        <end position="602"/>
    </location>
</feature>
<feature type="compositionally biased region" description="Polar residues" evidence="1">
    <location>
        <begin position="1022"/>
        <end position="1033"/>
    </location>
</feature>
<feature type="region of interest" description="Disordered" evidence="1">
    <location>
        <begin position="124"/>
        <end position="495"/>
    </location>
</feature>
<feature type="region of interest" description="Disordered" evidence="1">
    <location>
        <begin position="862"/>
        <end position="881"/>
    </location>
</feature>
<feature type="compositionally biased region" description="Polar residues" evidence="1">
    <location>
        <begin position="651"/>
        <end position="663"/>
    </location>
</feature>
<feature type="compositionally biased region" description="Polar residues" evidence="1">
    <location>
        <begin position="510"/>
        <end position="525"/>
    </location>
</feature>
<feature type="compositionally biased region" description="Basic and acidic residues" evidence="1">
    <location>
        <begin position="725"/>
        <end position="735"/>
    </location>
</feature>
<feature type="region of interest" description="Disordered" evidence="1">
    <location>
        <begin position="510"/>
        <end position="758"/>
    </location>
</feature>
<feature type="compositionally biased region" description="Basic and acidic residues" evidence="1">
    <location>
        <begin position="1034"/>
        <end position="1043"/>
    </location>
</feature>
<name>K2PDL7_TRYCR</name>
<feature type="compositionally biased region" description="Polar residues" evidence="1">
    <location>
        <begin position="194"/>
        <end position="211"/>
    </location>
</feature>
<evidence type="ECO:0000313" key="2">
    <source>
        <dbReference type="EMBL" id="EKF39032.1"/>
    </source>
</evidence>
<feature type="region of interest" description="Disordered" evidence="1">
    <location>
        <begin position="1164"/>
        <end position="1210"/>
    </location>
</feature>